<dbReference type="OrthoDB" id="3145928at2759"/>
<dbReference type="GO" id="GO:0000981">
    <property type="term" value="F:DNA-binding transcription factor activity, RNA polymerase II-specific"/>
    <property type="evidence" value="ECO:0007669"/>
    <property type="project" value="InterPro"/>
</dbReference>
<reference evidence="8 9" key="1">
    <citation type="journal article" date="2008" name="PLoS Genet.">
        <title>Genomic islands in the pathogenic filamentous fungus Aspergillus fumigatus.</title>
        <authorList>
            <person name="Fedorova N.D."/>
            <person name="Khaldi N."/>
            <person name="Joardar V.S."/>
            <person name="Maiti R."/>
            <person name="Amedeo P."/>
            <person name="Anderson M.J."/>
            <person name="Crabtree J."/>
            <person name="Silva J.C."/>
            <person name="Badger J.H."/>
            <person name="Albarraq A."/>
            <person name="Angiuoli S."/>
            <person name="Bussey H."/>
            <person name="Bowyer P."/>
            <person name="Cotty P.J."/>
            <person name="Dyer P.S."/>
            <person name="Egan A."/>
            <person name="Galens K."/>
            <person name="Fraser-Liggett C.M."/>
            <person name="Haas B.J."/>
            <person name="Inman J.M."/>
            <person name="Kent R."/>
            <person name="Lemieux S."/>
            <person name="Malavazi I."/>
            <person name="Orvis J."/>
            <person name="Roemer T."/>
            <person name="Ronning C.M."/>
            <person name="Sundaram J.P."/>
            <person name="Sutton G."/>
            <person name="Turner G."/>
            <person name="Venter J.C."/>
            <person name="White O.R."/>
            <person name="Whitty B.R."/>
            <person name="Youngman P."/>
            <person name="Wolfe K.H."/>
            <person name="Goldman G.H."/>
            <person name="Wortman J.R."/>
            <person name="Jiang B."/>
            <person name="Denning D.W."/>
            <person name="Nierman W.C."/>
        </authorList>
    </citation>
    <scope>NUCLEOTIDE SEQUENCE [LARGE SCALE GENOMIC DNA]</scope>
    <source>
        <strain evidence="9">ATCC 1007 / CBS 513.65 / DSM 816 / NCTC 3887 / NRRL 1</strain>
    </source>
</reference>
<dbReference type="Gene3D" id="4.10.240.10">
    <property type="entry name" value="Zn(2)-C6 fungal-type DNA-binding domain"/>
    <property type="match status" value="1"/>
</dbReference>
<name>A1CFS6_ASPCL</name>
<dbReference type="GO" id="GO:0003677">
    <property type="term" value="F:DNA binding"/>
    <property type="evidence" value="ECO:0007669"/>
    <property type="project" value="UniProtKB-KW"/>
</dbReference>
<dbReference type="eggNOG" id="ENOG502SQ3E">
    <property type="taxonomic scope" value="Eukaryota"/>
</dbReference>
<feature type="domain" description="Zn(2)-C6 fungal-type" evidence="7">
    <location>
        <begin position="53"/>
        <end position="82"/>
    </location>
</feature>
<proteinExistence type="predicted"/>
<dbReference type="RefSeq" id="XP_001273151.1">
    <property type="nucleotide sequence ID" value="XM_001273150.1"/>
</dbReference>
<dbReference type="EMBL" id="DS027052">
    <property type="protein sequence ID" value="EAW11725.1"/>
    <property type="molecule type" value="Genomic_DNA"/>
</dbReference>
<keyword evidence="6" id="KW-0539">Nucleus</keyword>
<evidence type="ECO:0000256" key="6">
    <source>
        <dbReference type="ARBA" id="ARBA00023242"/>
    </source>
</evidence>
<dbReference type="GO" id="GO:0008270">
    <property type="term" value="F:zinc ion binding"/>
    <property type="evidence" value="ECO:0007669"/>
    <property type="project" value="InterPro"/>
</dbReference>
<evidence type="ECO:0000313" key="8">
    <source>
        <dbReference type="EMBL" id="EAW11725.1"/>
    </source>
</evidence>
<dbReference type="PANTHER" id="PTHR36206:SF14">
    <property type="entry name" value="ZN(2)-C6 FUNGAL-TYPE DOMAIN-CONTAINING PROTEIN-RELATED"/>
    <property type="match status" value="1"/>
</dbReference>
<evidence type="ECO:0000256" key="2">
    <source>
        <dbReference type="ARBA" id="ARBA00022833"/>
    </source>
</evidence>
<dbReference type="InterPro" id="IPR001138">
    <property type="entry name" value="Zn2Cys6_DnaBD"/>
</dbReference>
<accession>A1CFS6</accession>
<evidence type="ECO:0000256" key="4">
    <source>
        <dbReference type="ARBA" id="ARBA00023125"/>
    </source>
</evidence>
<keyword evidence="9" id="KW-1185">Reference proteome</keyword>
<dbReference type="Proteomes" id="UP000006701">
    <property type="component" value="Unassembled WGS sequence"/>
</dbReference>
<evidence type="ECO:0000256" key="3">
    <source>
        <dbReference type="ARBA" id="ARBA00023015"/>
    </source>
</evidence>
<keyword evidence="1" id="KW-0479">Metal-binding</keyword>
<keyword evidence="4" id="KW-0238">DNA-binding</keyword>
<evidence type="ECO:0000313" key="9">
    <source>
        <dbReference type="Proteomes" id="UP000006701"/>
    </source>
</evidence>
<dbReference type="CDD" id="cd00067">
    <property type="entry name" value="GAL4"/>
    <property type="match status" value="1"/>
</dbReference>
<gene>
    <name evidence="8" type="ORF">ACLA_094250</name>
</gene>
<dbReference type="OMA" id="CENEYNT"/>
<evidence type="ECO:0000256" key="5">
    <source>
        <dbReference type="ARBA" id="ARBA00023163"/>
    </source>
</evidence>
<dbReference type="InterPro" id="IPR052360">
    <property type="entry name" value="Transcr_Regulatory_Proteins"/>
</dbReference>
<dbReference type="Pfam" id="PF11951">
    <property type="entry name" value="Fungal_trans_2"/>
    <property type="match status" value="1"/>
</dbReference>
<dbReference type="SUPFAM" id="SSF57701">
    <property type="entry name" value="Zn2/Cys6 DNA-binding domain"/>
    <property type="match status" value="1"/>
</dbReference>
<protein>
    <submittedName>
        <fullName evidence="8">C6 zinc finger domain protein</fullName>
    </submittedName>
</protein>
<dbReference type="VEuPathDB" id="FungiDB:ACLA_094250"/>
<keyword evidence="5" id="KW-0804">Transcription</keyword>
<sequence length="600" mass="66750">MSCFNAMGSFLSLTSTNLPGSLHPCENEYNTMDDTPSMGVSLVLNRCLTRKERIRKVKCGEEKPNCLRCTSTGRKCEYSSAAQSRQHPSSIAPILAIPPSVLPNTVWRERRAFAYYAQYAAPFIAGGLDLDFWARVVPQVCRSEPAAWDAINAISALFESPDPCFDPVWLSRGDGFRNLHPNHRDALRWYSRSLSSMRARIQRGSIDANVALISCILFICIESLQGRVEAALQLYQQGVRLIMELRGPNGDRTVLRIDSDLLEHTIVPFFIRLGTISLSFSGTSVPGLLTCAKDHIEPGFSSLHSARAAITALAAECMIFKRTVDEHFTVMGQDSAVPQELMSRKMTIQGQLSYWYRAYNDLVNSSDPSDLPLGVTSLLLTYYAATSINIGTCTEQLETACDACLPLFQLLVEQSRVHLEASAGPDGAQPPFTFEMGVGLSLFLTALKCRDPELRREALHLLRKAPPMQNLYKCPPVATFAELVMNLEEADIAPADRISYNRSEHSGGSTHHSNIIPGGTSNFQVTQAPISLTRLIPEAARIHGYTVFRPGDQPWLLGDLDISRWNRGPEQLYLKYSRNHCDPTTGRWRMIDDIVPIDYD</sequence>
<dbReference type="AlphaFoldDB" id="A1CFS6"/>
<dbReference type="PANTHER" id="PTHR36206">
    <property type="entry name" value="ASPERCRYPTIN BIOSYNTHESIS CLUSTER-SPECIFIC TRANSCRIPTION REGULATOR ATNN-RELATED"/>
    <property type="match status" value="1"/>
</dbReference>
<dbReference type="Pfam" id="PF00172">
    <property type="entry name" value="Zn_clus"/>
    <property type="match status" value="1"/>
</dbReference>
<dbReference type="KEGG" id="act:ACLA_094250"/>
<evidence type="ECO:0000259" key="7">
    <source>
        <dbReference type="Pfam" id="PF00172"/>
    </source>
</evidence>
<keyword evidence="3" id="KW-0805">Transcription regulation</keyword>
<dbReference type="HOGENOM" id="CLU_011409_12_1_1"/>
<dbReference type="GeneID" id="4704783"/>
<dbReference type="InterPro" id="IPR021858">
    <property type="entry name" value="Fun_TF"/>
</dbReference>
<dbReference type="InterPro" id="IPR036864">
    <property type="entry name" value="Zn2-C6_fun-type_DNA-bd_sf"/>
</dbReference>
<evidence type="ECO:0000256" key="1">
    <source>
        <dbReference type="ARBA" id="ARBA00022723"/>
    </source>
</evidence>
<organism evidence="8 9">
    <name type="scientific">Aspergillus clavatus (strain ATCC 1007 / CBS 513.65 / DSM 816 / NCTC 3887 / NRRL 1 / QM 1276 / 107)</name>
    <dbReference type="NCBI Taxonomy" id="344612"/>
    <lineage>
        <taxon>Eukaryota</taxon>
        <taxon>Fungi</taxon>
        <taxon>Dikarya</taxon>
        <taxon>Ascomycota</taxon>
        <taxon>Pezizomycotina</taxon>
        <taxon>Eurotiomycetes</taxon>
        <taxon>Eurotiomycetidae</taxon>
        <taxon>Eurotiales</taxon>
        <taxon>Aspergillaceae</taxon>
        <taxon>Aspergillus</taxon>
        <taxon>Aspergillus subgen. Fumigati</taxon>
    </lineage>
</organism>
<keyword evidence="2" id="KW-0862">Zinc</keyword>